<proteinExistence type="predicted"/>
<feature type="domain" description="Amidohydrolase-related" evidence="1">
    <location>
        <begin position="75"/>
        <end position="423"/>
    </location>
</feature>
<reference evidence="2" key="1">
    <citation type="submission" date="2020-02" db="EMBL/GenBank/DDBJ databases">
        <authorList>
            <person name="Meier V. D."/>
        </authorList>
    </citation>
    <scope>NUCLEOTIDE SEQUENCE</scope>
    <source>
        <strain evidence="2">AVDCRST_MAG77</strain>
    </source>
</reference>
<protein>
    <recommendedName>
        <fullName evidence="1">Amidohydrolase-related domain-containing protein</fullName>
    </recommendedName>
</protein>
<dbReference type="SUPFAM" id="SSF51338">
    <property type="entry name" value="Composite domain of metallo-dependent hydrolases"/>
    <property type="match status" value="1"/>
</dbReference>
<dbReference type="GO" id="GO:0016810">
    <property type="term" value="F:hydrolase activity, acting on carbon-nitrogen (but not peptide) bonds"/>
    <property type="evidence" value="ECO:0007669"/>
    <property type="project" value="InterPro"/>
</dbReference>
<evidence type="ECO:0000259" key="1">
    <source>
        <dbReference type="Pfam" id="PF01979"/>
    </source>
</evidence>
<dbReference type="Pfam" id="PF01979">
    <property type="entry name" value="Amidohydro_1"/>
    <property type="match status" value="1"/>
</dbReference>
<dbReference type="Gene3D" id="2.30.40.10">
    <property type="entry name" value="Urease, subunit C, domain 1"/>
    <property type="match status" value="1"/>
</dbReference>
<accession>A0A6J4K4L1</accession>
<dbReference type="InterPro" id="IPR032466">
    <property type="entry name" value="Metal_Hydrolase"/>
</dbReference>
<dbReference type="Gene3D" id="3.20.20.140">
    <property type="entry name" value="Metal-dependent hydrolases"/>
    <property type="match status" value="1"/>
</dbReference>
<name>A0A6J4K4L1_9CHLR</name>
<dbReference type="InterPro" id="IPR051781">
    <property type="entry name" value="Metallo-dep_Hydrolase"/>
</dbReference>
<dbReference type="AlphaFoldDB" id="A0A6J4K4L1"/>
<sequence length="428" mass="45511">MQPESPAPGQDVGLGAGGQRLLYVRCARVLTCLPDWAPIEDAAVVVEGDRIAAVGAARELAAPSGARVLEYPGATLLPGLVDGHVHLMYRTGESIFEHARAFDDHALLVRSAYHARLLLKAGVTTVRDCGSRGTFLGALRDGIQEGFLQGPRILTCGPPITSTAGHLWVCGAEADSAEEARRLVRRLVKEGVDFIKVMATGGRMTPGTNPGAPQFSVDELRAMVDDAHRLGRRVAAHCLGTAGIAAAVEAGVDTVEHGNFLDATGDGTAFDEEVARQMAARGIYRNMATVPDRELAELPLDATLTQGQQLRLEAAQERWRWFRRGMELGVPSFFSTDSIFGQWPDSCPDLPWLAVLVGERGGVPAAEVLRMVTAIPAGAIGLADEIGTVAPGRKADLLLVQGNPLDSLRVLLDVAAVIKDGRLHGLTH</sequence>
<organism evidence="2">
    <name type="scientific">uncultured Chloroflexota bacterium</name>
    <dbReference type="NCBI Taxonomy" id="166587"/>
    <lineage>
        <taxon>Bacteria</taxon>
        <taxon>Bacillati</taxon>
        <taxon>Chloroflexota</taxon>
        <taxon>environmental samples</taxon>
    </lineage>
</organism>
<dbReference type="InterPro" id="IPR057744">
    <property type="entry name" value="OTAase-like"/>
</dbReference>
<dbReference type="SUPFAM" id="SSF51556">
    <property type="entry name" value="Metallo-dependent hydrolases"/>
    <property type="match status" value="1"/>
</dbReference>
<evidence type="ECO:0000313" key="2">
    <source>
        <dbReference type="EMBL" id="CAA9295349.1"/>
    </source>
</evidence>
<dbReference type="EMBL" id="CADCTC010000267">
    <property type="protein sequence ID" value="CAA9295349.1"/>
    <property type="molecule type" value="Genomic_DNA"/>
</dbReference>
<dbReference type="CDD" id="cd01299">
    <property type="entry name" value="Met_dep_hydrolase_A"/>
    <property type="match status" value="1"/>
</dbReference>
<dbReference type="InterPro" id="IPR006680">
    <property type="entry name" value="Amidohydro-rel"/>
</dbReference>
<dbReference type="PANTHER" id="PTHR43135">
    <property type="entry name" value="ALPHA-D-RIBOSE 1-METHYLPHOSPHONATE 5-TRIPHOSPHATE DIPHOSPHATASE"/>
    <property type="match status" value="1"/>
</dbReference>
<dbReference type="InterPro" id="IPR011059">
    <property type="entry name" value="Metal-dep_hydrolase_composite"/>
</dbReference>
<dbReference type="PANTHER" id="PTHR43135:SF3">
    <property type="entry name" value="ALPHA-D-RIBOSE 1-METHYLPHOSPHONATE 5-TRIPHOSPHATE DIPHOSPHATASE"/>
    <property type="match status" value="1"/>
</dbReference>
<gene>
    <name evidence="2" type="ORF">AVDCRST_MAG77-5150</name>
</gene>